<gene>
    <name evidence="4 9" type="primary">truA</name>
    <name evidence="9" type="ORF">BN873_230012</name>
</gene>
<dbReference type="FunFam" id="3.30.70.580:FF:000001">
    <property type="entry name" value="tRNA pseudouridine synthase A"/>
    <property type="match status" value="1"/>
</dbReference>
<sequence>MRVALGVEYDGSGFRGWQAQRPEVRTLQGCLEHALAKVADHPVKLVCAGRTDAGVHGLGQVVHFDTTAVRTTRAWILGGNAHLPSDLSLRWAREVSNDFHARFSALGRRYRYLIFNQPYRSALWQKRATWCYQSLDTERMHNAGQRLVGEHDFSSFRAADCQARHPVREIRELTVSQQGDGVVLEVEANAFLHHMVRNIAGVLMAIGTGDRPVEWAGEVLARRDRTQAGVTAPAEGLYLLAVRYPAHFGLPPPPATIPGFVQSFEECDPCAKACNPA</sequence>
<comment type="caution">
    <text evidence="4">Lacks conserved residue(s) required for the propagation of feature annotation.</text>
</comment>
<feature type="active site" description="Nucleophile" evidence="4 5">
    <location>
        <position position="52"/>
    </location>
</feature>
<evidence type="ECO:0000256" key="3">
    <source>
        <dbReference type="ARBA" id="ARBA00023235"/>
    </source>
</evidence>
<dbReference type="InterPro" id="IPR020103">
    <property type="entry name" value="PsdUridine_synth_cat_dom_sf"/>
</dbReference>
<dbReference type="InterPro" id="IPR020094">
    <property type="entry name" value="TruA/RsuA/RluB/E/F_N"/>
</dbReference>
<dbReference type="NCBIfam" id="TIGR00071">
    <property type="entry name" value="hisT_truA"/>
    <property type="match status" value="1"/>
</dbReference>
<reference evidence="9" key="2">
    <citation type="submission" date="2014-03" db="EMBL/GenBank/DDBJ databases">
        <title>Candidatus Competibacter-lineage genomes retrieved from metagenomes reveal functional metabolic diversity.</title>
        <authorList>
            <person name="McIlroy S.J."/>
            <person name="Albertsen M."/>
            <person name="Andresen E.K."/>
            <person name="Saunders A.M."/>
            <person name="Kristiansen R."/>
            <person name="Stokholm-Bjerregaard M."/>
            <person name="Nielsen K.L."/>
            <person name="Nielsen P.H."/>
        </authorList>
    </citation>
    <scope>NUCLEOTIDE SEQUENCE</scope>
    <source>
        <strain evidence="9">Run_A_D11</strain>
    </source>
</reference>
<dbReference type="Gene3D" id="3.30.70.660">
    <property type="entry name" value="Pseudouridine synthase I, catalytic domain, C-terminal subdomain"/>
    <property type="match status" value="1"/>
</dbReference>
<dbReference type="STRING" id="1400863.BN873_230012"/>
<dbReference type="OrthoDB" id="9811823at2"/>
<dbReference type="RefSeq" id="WP_048671663.1">
    <property type="nucleotide sequence ID" value="NZ_CBTJ020000029.1"/>
</dbReference>
<comment type="similarity">
    <text evidence="1 4 7">Belongs to the tRNA pseudouridine synthase TruA family.</text>
</comment>
<evidence type="ECO:0000313" key="9">
    <source>
        <dbReference type="EMBL" id="CDI01997.1"/>
    </source>
</evidence>
<dbReference type="InterPro" id="IPR020097">
    <property type="entry name" value="PsdUridine_synth_TruA_a/b_dom"/>
</dbReference>
<name>W6M357_9GAMM</name>
<proteinExistence type="inferred from homology"/>
<feature type="binding site" evidence="4 6">
    <location>
        <position position="110"/>
    </location>
    <ligand>
        <name>substrate</name>
    </ligand>
</feature>
<evidence type="ECO:0000313" key="10">
    <source>
        <dbReference type="Proteomes" id="UP000035760"/>
    </source>
</evidence>
<dbReference type="InterPro" id="IPR001406">
    <property type="entry name" value="PsdUridine_synth_TruA"/>
</dbReference>
<dbReference type="GO" id="GO:0003723">
    <property type="term" value="F:RNA binding"/>
    <property type="evidence" value="ECO:0007669"/>
    <property type="project" value="InterPro"/>
</dbReference>
<comment type="function">
    <text evidence="4">Formation of pseudouridine at positions 38, 39 and 40 in the anticodon stem and loop of transfer RNAs.</text>
</comment>
<dbReference type="AlphaFoldDB" id="W6M357"/>
<feature type="domain" description="Pseudouridine synthase I TruA alpha/beta" evidence="8">
    <location>
        <begin position="145"/>
        <end position="245"/>
    </location>
</feature>
<dbReference type="SUPFAM" id="SSF55120">
    <property type="entry name" value="Pseudouridine synthase"/>
    <property type="match status" value="1"/>
</dbReference>
<dbReference type="InterPro" id="IPR020095">
    <property type="entry name" value="PsdUridine_synth_TruA_C"/>
</dbReference>
<protein>
    <recommendedName>
        <fullName evidence="4">tRNA pseudouridine synthase A</fullName>
        <ecNumber evidence="4">5.4.99.12</ecNumber>
    </recommendedName>
    <alternativeName>
        <fullName evidence="4">tRNA pseudouridine(38-40) synthase</fullName>
    </alternativeName>
    <alternativeName>
        <fullName evidence="4">tRNA pseudouridylate synthase I</fullName>
    </alternativeName>
    <alternativeName>
        <fullName evidence="4">tRNA-uridine isomerase I</fullName>
    </alternativeName>
</protein>
<evidence type="ECO:0000256" key="2">
    <source>
        <dbReference type="ARBA" id="ARBA00022694"/>
    </source>
</evidence>
<dbReference type="PANTHER" id="PTHR11142">
    <property type="entry name" value="PSEUDOURIDYLATE SYNTHASE"/>
    <property type="match status" value="1"/>
</dbReference>
<dbReference type="Gene3D" id="3.30.70.580">
    <property type="entry name" value="Pseudouridine synthase I, catalytic domain, N-terminal subdomain"/>
    <property type="match status" value="1"/>
</dbReference>
<dbReference type="EC" id="5.4.99.12" evidence="4"/>
<evidence type="ECO:0000256" key="4">
    <source>
        <dbReference type="HAMAP-Rule" id="MF_00171"/>
    </source>
</evidence>
<evidence type="ECO:0000256" key="5">
    <source>
        <dbReference type="PIRSR" id="PIRSR001430-1"/>
    </source>
</evidence>
<comment type="caution">
    <text evidence="9">The sequence shown here is derived from an EMBL/GenBank/DDBJ whole genome shotgun (WGS) entry which is preliminary data.</text>
</comment>
<dbReference type="GO" id="GO:0031119">
    <property type="term" value="P:tRNA pseudouridine synthesis"/>
    <property type="evidence" value="ECO:0007669"/>
    <property type="project" value="UniProtKB-UniRule"/>
</dbReference>
<reference evidence="9" key="1">
    <citation type="submission" date="2013-07" db="EMBL/GenBank/DDBJ databases">
        <authorList>
            <person name="McIlroy S."/>
        </authorList>
    </citation>
    <scope>NUCLEOTIDE SEQUENCE [LARGE SCALE GENOMIC DNA]</scope>
    <source>
        <strain evidence="9">Run_A_D11</strain>
    </source>
</reference>
<comment type="subunit">
    <text evidence="4">Homodimer.</text>
</comment>
<dbReference type="HAMAP" id="MF_00171">
    <property type="entry name" value="TruA"/>
    <property type="match status" value="1"/>
</dbReference>
<feature type="domain" description="Pseudouridine synthase I TruA alpha/beta" evidence="8">
    <location>
        <begin position="8"/>
        <end position="103"/>
    </location>
</feature>
<keyword evidence="3 4" id="KW-0413">Isomerase</keyword>
<dbReference type="PIRSF" id="PIRSF001430">
    <property type="entry name" value="tRNA_psdUrid_synth"/>
    <property type="match status" value="1"/>
</dbReference>
<evidence type="ECO:0000256" key="7">
    <source>
        <dbReference type="RuleBase" id="RU003792"/>
    </source>
</evidence>
<dbReference type="GO" id="GO:0160147">
    <property type="term" value="F:tRNA pseudouridine(38-40) synthase activity"/>
    <property type="evidence" value="ECO:0007669"/>
    <property type="project" value="UniProtKB-EC"/>
</dbReference>
<comment type="catalytic activity">
    <reaction evidence="4 7">
        <text>uridine(38/39/40) in tRNA = pseudouridine(38/39/40) in tRNA</text>
        <dbReference type="Rhea" id="RHEA:22376"/>
        <dbReference type="Rhea" id="RHEA-COMP:10085"/>
        <dbReference type="Rhea" id="RHEA-COMP:10087"/>
        <dbReference type="ChEBI" id="CHEBI:65314"/>
        <dbReference type="ChEBI" id="CHEBI:65315"/>
        <dbReference type="EC" id="5.4.99.12"/>
    </reaction>
</comment>
<dbReference type="PANTHER" id="PTHR11142:SF0">
    <property type="entry name" value="TRNA PSEUDOURIDINE SYNTHASE-LIKE 1"/>
    <property type="match status" value="1"/>
</dbReference>
<evidence type="ECO:0000259" key="8">
    <source>
        <dbReference type="Pfam" id="PF01416"/>
    </source>
</evidence>
<dbReference type="CDD" id="cd02570">
    <property type="entry name" value="PseudoU_synth_EcTruA"/>
    <property type="match status" value="1"/>
</dbReference>
<dbReference type="Proteomes" id="UP000035760">
    <property type="component" value="Unassembled WGS sequence"/>
</dbReference>
<evidence type="ECO:0000256" key="6">
    <source>
        <dbReference type="PIRSR" id="PIRSR001430-2"/>
    </source>
</evidence>
<evidence type="ECO:0000256" key="1">
    <source>
        <dbReference type="ARBA" id="ARBA00009375"/>
    </source>
</evidence>
<keyword evidence="2 4" id="KW-0819">tRNA processing</keyword>
<accession>W6M357</accession>
<organism evidence="9 10">
    <name type="scientific">Candidatus Competibacter denitrificans Run_A_D11</name>
    <dbReference type="NCBI Taxonomy" id="1400863"/>
    <lineage>
        <taxon>Bacteria</taxon>
        <taxon>Pseudomonadati</taxon>
        <taxon>Pseudomonadota</taxon>
        <taxon>Gammaproteobacteria</taxon>
        <taxon>Candidatus Competibacteraceae</taxon>
        <taxon>Candidatus Competibacter</taxon>
    </lineage>
</organism>
<dbReference type="EMBL" id="CBTJ020000029">
    <property type="protein sequence ID" value="CDI01997.1"/>
    <property type="molecule type" value="Genomic_DNA"/>
</dbReference>
<dbReference type="Pfam" id="PF01416">
    <property type="entry name" value="PseudoU_synth_1"/>
    <property type="match status" value="2"/>
</dbReference>
<keyword evidence="10" id="KW-1185">Reference proteome</keyword>